<evidence type="ECO:0000313" key="1">
    <source>
        <dbReference type="EMBL" id="CCO09481.1"/>
    </source>
</evidence>
<organism evidence="1 2">
    <name type="scientific">Desulforamulus hydrothermalis Lam5 = DSM 18033</name>
    <dbReference type="NCBI Taxonomy" id="1121428"/>
    <lineage>
        <taxon>Bacteria</taxon>
        <taxon>Bacillati</taxon>
        <taxon>Bacillota</taxon>
        <taxon>Clostridia</taxon>
        <taxon>Eubacteriales</taxon>
        <taxon>Peptococcaceae</taxon>
        <taxon>Desulforamulus</taxon>
    </lineage>
</organism>
<dbReference type="EMBL" id="CAOS01000016">
    <property type="protein sequence ID" value="CCO09481.1"/>
    <property type="molecule type" value="Genomic_DNA"/>
</dbReference>
<name>K8ELY6_9FIRM</name>
<dbReference type="Proteomes" id="UP000009315">
    <property type="component" value="Unassembled WGS sequence"/>
</dbReference>
<evidence type="ECO:0000313" key="2">
    <source>
        <dbReference type="Proteomes" id="UP000009315"/>
    </source>
</evidence>
<proteinExistence type="predicted"/>
<protein>
    <submittedName>
        <fullName evidence="1">Uncharacterized protein</fullName>
    </submittedName>
</protein>
<gene>
    <name evidence="1" type="ORF">DESHY_90013</name>
</gene>
<keyword evidence="2" id="KW-1185">Reference proteome</keyword>
<dbReference type="AlphaFoldDB" id="K8ELY6"/>
<comment type="caution">
    <text evidence="1">The sequence shown here is derived from an EMBL/GenBank/DDBJ whole genome shotgun (WGS) entry which is preliminary data.</text>
</comment>
<sequence>MFFFFLLLSCRYLLYKGRQKTNTPPARTVGSQGNTVVPDIKPSKKSTKEIISRQQDQAISKDGSVLLGGRYNFMPSKKNNVTKLQIQEASMLIPLKSYYVSL</sequence>
<dbReference type="STRING" id="1121428.DESHY_90013"/>
<accession>K8ELY6</accession>
<reference evidence="1 2" key="1">
    <citation type="journal article" date="2013" name="Genome Announc.">
        <title>Genome Sequence of the Sulfate-Reducing Bacterium Desulfotomaculum hydrothermale Lam5(T).</title>
        <authorList>
            <person name="Amin O."/>
            <person name="Fardeau M.L."/>
            <person name="Valette O."/>
            <person name="Hirschler-Rea A."/>
            <person name="Barbe V."/>
            <person name="Medigue C."/>
            <person name="Vacherie B."/>
            <person name="Ollivier B."/>
            <person name="Bertin P.N."/>
            <person name="Dolla A."/>
        </authorList>
    </citation>
    <scope>NUCLEOTIDE SEQUENCE [LARGE SCALE GENOMIC DNA]</scope>
    <source>
        <strain evidence="2">Lam5 / DSM 18033</strain>
    </source>
</reference>